<feature type="compositionally biased region" description="Basic residues" evidence="1">
    <location>
        <begin position="41"/>
        <end position="54"/>
    </location>
</feature>
<dbReference type="OrthoDB" id="10497335at2759"/>
<feature type="compositionally biased region" description="Polar residues" evidence="1">
    <location>
        <begin position="57"/>
        <end position="67"/>
    </location>
</feature>
<proteinExistence type="predicted"/>
<dbReference type="Proteomes" id="UP000799423">
    <property type="component" value="Unassembled WGS sequence"/>
</dbReference>
<dbReference type="AlphaFoldDB" id="A0A6A7BAK9"/>
<dbReference type="EMBL" id="MU006299">
    <property type="protein sequence ID" value="KAF2852393.1"/>
    <property type="molecule type" value="Genomic_DNA"/>
</dbReference>
<keyword evidence="3" id="KW-1185">Reference proteome</keyword>
<protein>
    <submittedName>
        <fullName evidence="2">Uncharacterized protein</fullName>
    </submittedName>
</protein>
<reference evidence="2" key="1">
    <citation type="submission" date="2020-01" db="EMBL/GenBank/DDBJ databases">
        <authorList>
            <consortium name="DOE Joint Genome Institute"/>
            <person name="Haridas S."/>
            <person name="Albert R."/>
            <person name="Binder M."/>
            <person name="Bloem J."/>
            <person name="Labutti K."/>
            <person name="Salamov A."/>
            <person name="Andreopoulos B."/>
            <person name="Baker S.E."/>
            <person name="Barry K."/>
            <person name="Bills G."/>
            <person name="Bluhm B.H."/>
            <person name="Cannon C."/>
            <person name="Castanera R."/>
            <person name="Culley D.E."/>
            <person name="Daum C."/>
            <person name="Ezra D."/>
            <person name="Gonzalez J.B."/>
            <person name="Henrissat B."/>
            <person name="Kuo A."/>
            <person name="Liang C."/>
            <person name="Lipzen A."/>
            <person name="Lutzoni F."/>
            <person name="Magnuson J."/>
            <person name="Mondo S."/>
            <person name="Nolan M."/>
            <person name="Ohm R."/>
            <person name="Pangilinan J."/>
            <person name="Park H.-J."/>
            <person name="Ramirez L."/>
            <person name="Alfaro M."/>
            <person name="Sun H."/>
            <person name="Tritt A."/>
            <person name="Yoshinaga Y."/>
            <person name="Zwiers L.-H."/>
            <person name="Turgeon B.G."/>
            <person name="Goodwin S.B."/>
            <person name="Spatafora J.W."/>
            <person name="Crous P.W."/>
            <person name="Grigoriev I.V."/>
        </authorList>
    </citation>
    <scope>NUCLEOTIDE SEQUENCE</scope>
    <source>
        <strain evidence="2">IPT5</strain>
    </source>
</reference>
<accession>A0A6A7BAK9</accession>
<gene>
    <name evidence="2" type="ORF">T440DRAFT_506773</name>
</gene>
<feature type="region of interest" description="Disordered" evidence="1">
    <location>
        <begin position="41"/>
        <end position="85"/>
    </location>
</feature>
<sequence>MYIHLTGPDSRQSHPPGPSACCVSRGGALWADASLSCARNSHHRERAGRRRPKNKVIAQQQDASTHNDAPRPPPDALGRDVNSCPQADRLSVPPLLQAKRRQCRWLDRLPMICCCVHIIVAQPAGTLVWRFRLAPQADLASTPSPGCPRAVKRLFLPFFFSAQLCQRAARPRQPPNLQTAAREHGPAPIAFVAWCRRRASTQSCSPVLLQIQRQWPCTVEQQGCRPPPLVSQAAPLHMPSGPPSDTTHATCHHFRWPAGDVQMACPDEATRMPSGPVCMCSAASLFVGSLEVARRT</sequence>
<name>A0A6A7BAK9_9PLEO</name>
<evidence type="ECO:0000256" key="1">
    <source>
        <dbReference type="SAM" id="MobiDB-lite"/>
    </source>
</evidence>
<organism evidence="2 3">
    <name type="scientific">Plenodomus tracheiphilus IPT5</name>
    <dbReference type="NCBI Taxonomy" id="1408161"/>
    <lineage>
        <taxon>Eukaryota</taxon>
        <taxon>Fungi</taxon>
        <taxon>Dikarya</taxon>
        <taxon>Ascomycota</taxon>
        <taxon>Pezizomycotina</taxon>
        <taxon>Dothideomycetes</taxon>
        <taxon>Pleosporomycetidae</taxon>
        <taxon>Pleosporales</taxon>
        <taxon>Pleosporineae</taxon>
        <taxon>Leptosphaeriaceae</taxon>
        <taxon>Plenodomus</taxon>
    </lineage>
</organism>
<evidence type="ECO:0000313" key="3">
    <source>
        <dbReference type="Proteomes" id="UP000799423"/>
    </source>
</evidence>
<evidence type="ECO:0000313" key="2">
    <source>
        <dbReference type="EMBL" id="KAF2852393.1"/>
    </source>
</evidence>